<dbReference type="EMBL" id="CP003929">
    <property type="protein sequence ID" value="AGB38016.1"/>
    <property type="molecule type" value="Genomic_DNA"/>
</dbReference>
<feature type="transmembrane region" description="Helical" evidence="1">
    <location>
        <begin position="56"/>
        <end position="76"/>
    </location>
</feature>
<feature type="transmembrane region" description="Helical" evidence="1">
    <location>
        <begin position="26"/>
        <end position="50"/>
    </location>
</feature>
<name>L0JZ29_9EURY</name>
<feature type="transmembrane region" description="Helical" evidence="1">
    <location>
        <begin position="236"/>
        <end position="257"/>
    </location>
</feature>
<dbReference type="Proteomes" id="UP000010878">
    <property type="component" value="Chromosome"/>
</dbReference>
<accession>L0JZ29</accession>
<evidence type="ECO:0000313" key="2">
    <source>
        <dbReference type="EMBL" id="AGB38016.1"/>
    </source>
</evidence>
<evidence type="ECO:0000256" key="1">
    <source>
        <dbReference type="SAM" id="Phobius"/>
    </source>
</evidence>
<proteinExistence type="predicted"/>
<sequence>MSGPVHEWSALPAETPFRRVLVYAPYGLYGGFGAWIVAAAVVLVIGQALIGSPVALALVVALVGGPVSIVACWLVVRHDSLPTWLDRLYLTDRLSLRGLALAIAVGAAAVGVVGVLWPRATFLLVFLGTMVLAIVSSAAEATVEFAPSERRVTVRNDRRRDSGGTKRIDLANVTAAHRLSLGTVSLYVCRRVGASPTIVSVPDRHRPTFERALEDGTEAAPTAAPRTPSTTRPMRIVLGLVAVKFAGLGLAVGYFAASEPGGDVGRVLAVVPVLLLGGGVTFGYACYEWWLARRQRASASGRGRPDADRR</sequence>
<keyword evidence="1" id="KW-0472">Membrane</keyword>
<protein>
    <submittedName>
        <fullName evidence="2">Uncharacterized protein</fullName>
    </submittedName>
</protein>
<dbReference type="KEGG" id="nou:Natoc_2238"/>
<dbReference type="GeneID" id="14403922"/>
<keyword evidence="3" id="KW-1185">Reference proteome</keyword>
<reference evidence="2 3" key="1">
    <citation type="submission" date="2012-11" db="EMBL/GenBank/DDBJ databases">
        <title>FINISHED of Natronococcus occultus SP4, DSM 3396.</title>
        <authorList>
            <consortium name="DOE Joint Genome Institute"/>
            <person name="Eisen J."/>
            <person name="Huntemann M."/>
            <person name="Wei C.-L."/>
            <person name="Han J."/>
            <person name="Detter J.C."/>
            <person name="Han C."/>
            <person name="Tapia R."/>
            <person name="Chen A."/>
            <person name="Kyrpides N."/>
            <person name="Mavromatis K."/>
            <person name="Markowitz V."/>
            <person name="Szeto E."/>
            <person name="Ivanova N."/>
            <person name="Mikhailova N."/>
            <person name="Ovchinnikova G."/>
            <person name="Pagani I."/>
            <person name="Pati A."/>
            <person name="Goodwin L."/>
            <person name="Nordberg H.P."/>
            <person name="Cantor M.N."/>
            <person name="Hua S.X."/>
            <person name="Woyke T."/>
            <person name="Eisen J."/>
            <person name="Klenk H.-P."/>
            <person name="Klenk H.-P."/>
        </authorList>
    </citation>
    <scope>NUCLEOTIDE SEQUENCE [LARGE SCALE GENOMIC DNA]</scope>
    <source>
        <strain evidence="2 3">SP4</strain>
    </source>
</reference>
<organism evidence="2 3">
    <name type="scientific">Natronococcus occultus SP4</name>
    <dbReference type="NCBI Taxonomy" id="694430"/>
    <lineage>
        <taxon>Archaea</taxon>
        <taxon>Methanobacteriati</taxon>
        <taxon>Methanobacteriota</taxon>
        <taxon>Stenosarchaea group</taxon>
        <taxon>Halobacteria</taxon>
        <taxon>Halobacteriales</taxon>
        <taxon>Natrialbaceae</taxon>
        <taxon>Natronococcus</taxon>
    </lineage>
</organism>
<dbReference type="RefSeq" id="WP_015321459.1">
    <property type="nucleotide sequence ID" value="NC_019974.1"/>
</dbReference>
<dbReference type="eggNOG" id="arCOG11073">
    <property type="taxonomic scope" value="Archaea"/>
</dbReference>
<keyword evidence="1" id="KW-1133">Transmembrane helix</keyword>
<dbReference type="AlphaFoldDB" id="L0JZ29"/>
<evidence type="ECO:0000313" key="3">
    <source>
        <dbReference type="Proteomes" id="UP000010878"/>
    </source>
</evidence>
<feature type="transmembrane region" description="Helical" evidence="1">
    <location>
        <begin position="96"/>
        <end position="117"/>
    </location>
</feature>
<dbReference type="HOGENOM" id="CLU_910951_0_0_2"/>
<feature type="transmembrane region" description="Helical" evidence="1">
    <location>
        <begin position="269"/>
        <end position="292"/>
    </location>
</feature>
<dbReference type="OrthoDB" id="188286at2157"/>
<keyword evidence="1" id="KW-0812">Transmembrane</keyword>
<gene>
    <name evidence="2" type="ORF">Natoc_2238</name>
</gene>
<feature type="transmembrane region" description="Helical" evidence="1">
    <location>
        <begin position="123"/>
        <end position="143"/>
    </location>
</feature>